<name>A0A2M9A7W0_9BACT</name>
<dbReference type="AlphaFoldDB" id="A0A2M9A7W0"/>
<reference evidence="2 3" key="1">
    <citation type="submission" date="2017-11" db="EMBL/GenBank/DDBJ databases">
        <title>Animal gut microbial communities from fecal samples from Wisconsin, USA.</title>
        <authorList>
            <person name="Neumann A."/>
        </authorList>
    </citation>
    <scope>NUCLEOTIDE SEQUENCE [LARGE SCALE GENOMIC DNA]</scope>
    <source>
        <strain evidence="2 3">UWS3</strain>
    </source>
</reference>
<evidence type="ECO:0000259" key="1">
    <source>
        <dbReference type="Pfam" id="PF04851"/>
    </source>
</evidence>
<dbReference type="EMBL" id="PGEX01000001">
    <property type="protein sequence ID" value="PJJ41794.1"/>
    <property type="molecule type" value="Genomic_DNA"/>
</dbReference>
<dbReference type="InterPro" id="IPR006935">
    <property type="entry name" value="Helicase/UvrB_N"/>
</dbReference>
<dbReference type="GO" id="GO:0005524">
    <property type="term" value="F:ATP binding"/>
    <property type="evidence" value="ECO:0007669"/>
    <property type="project" value="InterPro"/>
</dbReference>
<protein>
    <recommendedName>
        <fullName evidence="1">Helicase/UvrB N-terminal domain-containing protein</fullName>
    </recommendedName>
</protein>
<feature type="domain" description="Helicase/UvrB N-terminal" evidence="1">
    <location>
        <begin position="3"/>
        <end position="69"/>
    </location>
</feature>
<dbReference type="GO" id="GO:0003677">
    <property type="term" value="F:DNA binding"/>
    <property type="evidence" value="ECO:0007669"/>
    <property type="project" value="InterPro"/>
</dbReference>
<evidence type="ECO:0000313" key="2">
    <source>
        <dbReference type="EMBL" id="PJJ41794.1"/>
    </source>
</evidence>
<dbReference type="GO" id="GO:0016787">
    <property type="term" value="F:hydrolase activity"/>
    <property type="evidence" value="ECO:0007669"/>
    <property type="project" value="InterPro"/>
</dbReference>
<comment type="caution">
    <text evidence="2">The sequence shown here is derived from an EMBL/GenBank/DDBJ whole genome shotgun (WGS) entry which is preliminary data.</text>
</comment>
<accession>A0A2M9A7W0</accession>
<dbReference type="Pfam" id="PF04851">
    <property type="entry name" value="ResIII"/>
    <property type="match status" value="1"/>
</dbReference>
<proteinExistence type="predicted"/>
<organism evidence="2 3">
    <name type="scientific">Hallerella succinigenes</name>
    <dbReference type="NCBI Taxonomy" id="1896222"/>
    <lineage>
        <taxon>Bacteria</taxon>
        <taxon>Pseudomonadati</taxon>
        <taxon>Fibrobacterota</taxon>
        <taxon>Fibrobacteria</taxon>
        <taxon>Fibrobacterales</taxon>
        <taxon>Fibrobacteraceae</taxon>
        <taxon>Hallerella</taxon>
    </lineage>
</organism>
<sequence>MKKNILDFIDSGRENGLLLVDPNTGSGKTFWSCQTIHDYARNPNNKKKIFFTTTLLKNLPEDELKKAYNNEVLYKKEVLVDYSGAAEPPVRRSEGH</sequence>
<gene>
    <name evidence="2" type="ORF">BGX16_1790</name>
</gene>
<evidence type="ECO:0000313" key="3">
    <source>
        <dbReference type="Proteomes" id="UP000231134"/>
    </source>
</evidence>
<keyword evidence="3" id="KW-1185">Reference proteome</keyword>
<dbReference type="Proteomes" id="UP000231134">
    <property type="component" value="Unassembled WGS sequence"/>
</dbReference>
<dbReference type="RefSeq" id="WP_420866601.1">
    <property type="nucleotide sequence ID" value="NZ_PGEX01000001.1"/>
</dbReference>